<evidence type="ECO:0000256" key="1">
    <source>
        <dbReference type="SAM" id="Phobius"/>
    </source>
</evidence>
<feature type="signal peptide" evidence="2">
    <location>
        <begin position="1"/>
        <end position="22"/>
    </location>
</feature>
<dbReference type="Proteomes" id="UP001328107">
    <property type="component" value="Unassembled WGS sequence"/>
</dbReference>
<keyword evidence="2" id="KW-0732">Signal</keyword>
<feature type="transmembrane region" description="Helical" evidence="1">
    <location>
        <begin position="104"/>
        <end position="124"/>
    </location>
</feature>
<protein>
    <recommendedName>
        <fullName evidence="5">G protein-coupled receptor</fullName>
    </recommendedName>
</protein>
<feature type="chain" id="PRO_5042818595" description="G protein-coupled receptor" evidence="2">
    <location>
        <begin position="23"/>
        <end position="194"/>
    </location>
</feature>
<organism evidence="3 4">
    <name type="scientific">Pristionchus mayeri</name>
    <dbReference type="NCBI Taxonomy" id="1317129"/>
    <lineage>
        <taxon>Eukaryota</taxon>
        <taxon>Metazoa</taxon>
        <taxon>Ecdysozoa</taxon>
        <taxon>Nematoda</taxon>
        <taxon>Chromadorea</taxon>
        <taxon>Rhabditida</taxon>
        <taxon>Rhabditina</taxon>
        <taxon>Diplogasteromorpha</taxon>
        <taxon>Diplogasteroidea</taxon>
        <taxon>Neodiplogasteridae</taxon>
        <taxon>Pristionchus</taxon>
    </lineage>
</organism>
<keyword evidence="1" id="KW-1133">Transmembrane helix</keyword>
<feature type="transmembrane region" description="Helical" evidence="1">
    <location>
        <begin position="59"/>
        <end position="83"/>
    </location>
</feature>
<proteinExistence type="predicted"/>
<gene>
    <name evidence="3" type="ORF">PMAYCL1PPCAC_26406</name>
</gene>
<evidence type="ECO:0008006" key="5">
    <source>
        <dbReference type="Google" id="ProtNLM"/>
    </source>
</evidence>
<evidence type="ECO:0000313" key="3">
    <source>
        <dbReference type="EMBL" id="GMR56211.1"/>
    </source>
</evidence>
<keyword evidence="1" id="KW-0472">Membrane</keyword>
<sequence length="194" mass="22438">SAFVWFLPLIAAFGFFIGKCERQVYLDGTFWDRCTRNFAYNGTFPEYDRNPALYDTAQIIRIVFARCCDVLAILSFLLYILIASLPFRRRRRVSSSKWSNDLKILSQGLVVLIYLVGSAMAYFIRQYSINSRKQTNVLMQFMMFLFPGLDVITITVIPLSISLTVKELRTTPREILAFCQARTRGINRLVVTRT</sequence>
<keyword evidence="1" id="KW-0812">Transmembrane</keyword>
<reference evidence="4" key="1">
    <citation type="submission" date="2022-10" db="EMBL/GenBank/DDBJ databases">
        <title>Genome assembly of Pristionchus species.</title>
        <authorList>
            <person name="Yoshida K."/>
            <person name="Sommer R.J."/>
        </authorList>
    </citation>
    <scope>NUCLEOTIDE SEQUENCE [LARGE SCALE GENOMIC DNA]</scope>
    <source>
        <strain evidence="4">RS5460</strain>
    </source>
</reference>
<evidence type="ECO:0000313" key="4">
    <source>
        <dbReference type="Proteomes" id="UP001328107"/>
    </source>
</evidence>
<comment type="caution">
    <text evidence="3">The sequence shown here is derived from an EMBL/GenBank/DDBJ whole genome shotgun (WGS) entry which is preliminary data.</text>
</comment>
<feature type="non-terminal residue" evidence="3">
    <location>
        <position position="1"/>
    </location>
</feature>
<name>A0AAN5D3L4_9BILA</name>
<keyword evidence="4" id="KW-1185">Reference proteome</keyword>
<evidence type="ECO:0000256" key="2">
    <source>
        <dbReference type="SAM" id="SignalP"/>
    </source>
</evidence>
<accession>A0AAN5D3L4</accession>
<dbReference type="AlphaFoldDB" id="A0AAN5D3L4"/>
<feature type="transmembrane region" description="Helical" evidence="1">
    <location>
        <begin position="144"/>
        <end position="165"/>
    </location>
</feature>
<dbReference type="EMBL" id="BTRK01000005">
    <property type="protein sequence ID" value="GMR56211.1"/>
    <property type="molecule type" value="Genomic_DNA"/>
</dbReference>